<dbReference type="EMBL" id="LGUG01000009">
    <property type="protein sequence ID" value="KON90840.1"/>
    <property type="molecule type" value="Genomic_DNA"/>
</dbReference>
<evidence type="ECO:0000313" key="2">
    <source>
        <dbReference type="EMBL" id="SDJ24204.1"/>
    </source>
</evidence>
<dbReference type="RefSeq" id="WP_043064370.1">
    <property type="nucleotide sequence ID" value="NZ_BJOA01000064.1"/>
</dbReference>
<dbReference type="AlphaFoldDB" id="A0A0D1Y5M4"/>
<evidence type="ECO:0000313" key="1">
    <source>
        <dbReference type="EMBL" id="KON90840.1"/>
    </source>
</evidence>
<evidence type="ECO:0000313" key="3">
    <source>
        <dbReference type="Proteomes" id="UP000037269"/>
    </source>
</evidence>
<reference evidence="1 3" key="1">
    <citation type="submission" date="2015-07" db="EMBL/GenBank/DDBJ databases">
        <title>Fjat-14205 dsm 2895.</title>
        <authorList>
            <person name="Liu B."/>
            <person name="Wang J."/>
            <person name="Zhu Y."/>
            <person name="Liu G."/>
            <person name="Chen Q."/>
            <person name="Chen Z."/>
            <person name="Lan J."/>
            <person name="Che J."/>
            <person name="Ge C."/>
            <person name="Shi H."/>
            <person name="Pan Z."/>
            <person name="Liu X."/>
        </authorList>
    </citation>
    <scope>NUCLEOTIDE SEQUENCE [LARGE SCALE GENOMIC DNA]</scope>
    <source>
        <strain evidence="1 3">DSM 2895</strain>
    </source>
</reference>
<proteinExistence type="predicted"/>
<evidence type="ECO:0000313" key="4">
    <source>
        <dbReference type="Proteomes" id="UP000182836"/>
    </source>
</evidence>
<organism evidence="1 3">
    <name type="scientific">Aneurinibacillus migulanus</name>
    <name type="common">Bacillus migulanus</name>
    <dbReference type="NCBI Taxonomy" id="47500"/>
    <lineage>
        <taxon>Bacteria</taxon>
        <taxon>Bacillati</taxon>
        <taxon>Bacillota</taxon>
        <taxon>Bacilli</taxon>
        <taxon>Bacillales</taxon>
        <taxon>Paenibacillaceae</taxon>
        <taxon>Aneurinibacillus group</taxon>
        <taxon>Aneurinibacillus</taxon>
    </lineage>
</organism>
<dbReference type="GeneID" id="42308944"/>
<dbReference type="Proteomes" id="UP000182836">
    <property type="component" value="Unassembled WGS sequence"/>
</dbReference>
<keyword evidence="3" id="KW-1185">Reference proteome</keyword>
<accession>A0A0D1Y5M4</accession>
<dbReference type="Proteomes" id="UP000037269">
    <property type="component" value="Unassembled WGS sequence"/>
</dbReference>
<gene>
    <name evidence="1" type="ORF">AF333_27845</name>
    <name evidence="2" type="ORF">SAMN04487909_11455</name>
</gene>
<dbReference type="OrthoDB" id="2679872at2"/>
<sequence length="76" mass="9148">MTNEQMKMFQQMFENALQLPEKEQMVLFEAMSKNAKEFLENNKDFTVTPEMLEMYNRLSPNMQEVVKQFLAPYMNK</sequence>
<name>A0A0D1Y5M4_ANEMI</name>
<protein>
    <submittedName>
        <fullName evidence="1">Uncharacterized protein</fullName>
    </submittedName>
</protein>
<dbReference type="PATRIC" id="fig|47500.12.peg.407"/>
<dbReference type="EMBL" id="FNED01000014">
    <property type="protein sequence ID" value="SDJ24204.1"/>
    <property type="molecule type" value="Genomic_DNA"/>
</dbReference>
<reference evidence="2 4" key="2">
    <citation type="submission" date="2016-10" db="EMBL/GenBank/DDBJ databases">
        <authorList>
            <person name="de Groot N.N."/>
        </authorList>
    </citation>
    <scope>NUCLEOTIDE SEQUENCE [LARGE SCALE GENOMIC DNA]</scope>
    <source>
        <strain evidence="2 4">DSM 2895</strain>
    </source>
</reference>
<dbReference type="STRING" id="47500.AF333_27845"/>